<dbReference type="PANTHER" id="PTHR43495:SF5">
    <property type="entry name" value="GAMMA-AMINOBUTYRIC ACID PERMEASE"/>
    <property type="match status" value="1"/>
</dbReference>
<dbReference type="GO" id="GO:0055085">
    <property type="term" value="P:transmembrane transport"/>
    <property type="evidence" value="ECO:0007669"/>
    <property type="project" value="InterPro"/>
</dbReference>
<keyword evidence="5 6" id="KW-0472">Membrane</keyword>
<evidence type="ECO:0000256" key="4">
    <source>
        <dbReference type="ARBA" id="ARBA00022989"/>
    </source>
</evidence>
<evidence type="ECO:0000256" key="1">
    <source>
        <dbReference type="ARBA" id="ARBA00004141"/>
    </source>
</evidence>
<accession>A0A7W4K6X7</accession>
<keyword evidence="9" id="KW-1185">Reference proteome</keyword>
<dbReference type="PIRSF" id="PIRSF006060">
    <property type="entry name" value="AA_transporter"/>
    <property type="match status" value="1"/>
</dbReference>
<gene>
    <name evidence="8" type="ORF">HLH28_07885</name>
</gene>
<dbReference type="RefSeq" id="WP_182957159.1">
    <property type="nucleotide sequence ID" value="NZ_JABEQM010000005.1"/>
</dbReference>
<dbReference type="EMBL" id="JABEQM010000005">
    <property type="protein sequence ID" value="MBB2201499.1"/>
    <property type="molecule type" value="Genomic_DNA"/>
</dbReference>
<dbReference type="Proteomes" id="UP000578030">
    <property type="component" value="Unassembled WGS sequence"/>
</dbReference>
<dbReference type="PANTHER" id="PTHR43495">
    <property type="entry name" value="GABA PERMEASE"/>
    <property type="match status" value="1"/>
</dbReference>
<protein>
    <submittedName>
        <fullName evidence="8">Amino acid permease</fullName>
    </submittedName>
</protein>
<dbReference type="GO" id="GO:0016020">
    <property type="term" value="C:membrane"/>
    <property type="evidence" value="ECO:0007669"/>
    <property type="project" value="UniProtKB-SubCell"/>
</dbReference>
<evidence type="ECO:0000256" key="2">
    <source>
        <dbReference type="ARBA" id="ARBA00022448"/>
    </source>
</evidence>
<feature type="transmembrane region" description="Helical" evidence="6">
    <location>
        <begin position="242"/>
        <end position="259"/>
    </location>
</feature>
<feature type="domain" description="Amino acid permease/ SLC12A" evidence="7">
    <location>
        <begin position="16"/>
        <end position="417"/>
    </location>
</feature>
<feature type="transmembrane region" description="Helical" evidence="6">
    <location>
        <begin position="328"/>
        <end position="349"/>
    </location>
</feature>
<proteinExistence type="predicted"/>
<evidence type="ECO:0000256" key="6">
    <source>
        <dbReference type="SAM" id="Phobius"/>
    </source>
</evidence>
<dbReference type="InterPro" id="IPR004841">
    <property type="entry name" value="AA-permease/SLC12A_dom"/>
</dbReference>
<dbReference type="Gene3D" id="1.20.1740.10">
    <property type="entry name" value="Amino acid/polyamine transporter I"/>
    <property type="match status" value="1"/>
</dbReference>
<feature type="transmembrane region" description="Helical" evidence="6">
    <location>
        <begin position="425"/>
        <end position="443"/>
    </location>
</feature>
<feature type="transmembrane region" description="Helical" evidence="6">
    <location>
        <begin position="119"/>
        <end position="138"/>
    </location>
</feature>
<feature type="transmembrane region" description="Helical" evidence="6">
    <location>
        <begin position="90"/>
        <end position="113"/>
    </location>
</feature>
<comment type="caution">
    <text evidence="8">The sequence shown here is derived from an EMBL/GenBank/DDBJ whole genome shotgun (WGS) entry which is preliminary data.</text>
</comment>
<feature type="transmembrane region" description="Helical" evidence="6">
    <location>
        <begin position="271"/>
        <end position="296"/>
    </location>
</feature>
<evidence type="ECO:0000256" key="3">
    <source>
        <dbReference type="ARBA" id="ARBA00022692"/>
    </source>
</evidence>
<reference evidence="8 9" key="1">
    <citation type="submission" date="2020-04" db="EMBL/GenBank/DDBJ databases">
        <title>Description of novel Gluconacetobacter.</title>
        <authorList>
            <person name="Sombolestani A."/>
        </authorList>
    </citation>
    <scope>NUCLEOTIDE SEQUENCE [LARGE SCALE GENOMIC DNA]</scope>
    <source>
        <strain evidence="8 9">LMG 27802</strain>
    </source>
</reference>
<dbReference type="Pfam" id="PF00324">
    <property type="entry name" value="AA_permease"/>
    <property type="match status" value="1"/>
</dbReference>
<organism evidence="8 9">
    <name type="scientific">Gluconacetobacter tumulisoli</name>
    <dbReference type="NCBI Taxonomy" id="1286189"/>
    <lineage>
        <taxon>Bacteria</taxon>
        <taxon>Pseudomonadati</taxon>
        <taxon>Pseudomonadota</taxon>
        <taxon>Alphaproteobacteria</taxon>
        <taxon>Acetobacterales</taxon>
        <taxon>Acetobacteraceae</taxon>
        <taxon>Gluconacetobacter</taxon>
    </lineage>
</organism>
<evidence type="ECO:0000256" key="5">
    <source>
        <dbReference type="ARBA" id="ARBA00023136"/>
    </source>
</evidence>
<name>A0A7W4K6X7_9PROT</name>
<comment type="subcellular location">
    <subcellularLocation>
        <location evidence="1">Membrane</location>
        <topology evidence="1">Multi-pass membrane protein</topology>
    </subcellularLocation>
</comment>
<keyword evidence="4 6" id="KW-1133">Transmembrane helix</keyword>
<feature type="transmembrane region" description="Helical" evidence="6">
    <location>
        <begin position="399"/>
        <end position="419"/>
    </location>
</feature>
<keyword evidence="3 6" id="KW-0812">Transmembrane</keyword>
<evidence type="ECO:0000313" key="8">
    <source>
        <dbReference type="EMBL" id="MBB2201499.1"/>
    </source>
</evidence>
<evidence type="ECO:0000313" key="9">
    <source>
        <dbReference type="Proteomes" id="UP000578030"/>
    </source>
</evidence>
<feature type="transmembrane region" description="Helical" evidence="6">
    <location>
        <begin position="49"/>
        <end position="69"/>
    </location>
</feature>
<sequence>MTGTPMAAAAPIRRRHVAMIALGGMLGAGFFVGSGSVVAAAGPASLLSVLATALLLMAVMDMLGDMVIADPCDGSFVAHVRHGLGAWGGFVAGWLYLFFWVVVIGSEAIAGAIMLHDVLPLPVGLLAPLLVLALAMLNGMSVRIFAELEFVLCAVKIASIVLFVILAVLYCLRAHPSPPGIAANFGSWARFAPHGYGVVAGALPTVMFTMMGAEMVLVAAAESGDGKFFARRLTRSVGLRMGGFYLLSAVPILAILPWREMAAGRSPFLQAMVVIGVPGATTIMTAIVFVAILSCLNSALYVTSRLLAELADHGDAPAILSRRVRRTIPVRAIAACAAAGCAVAALSLISPDRVFAFLLSASGSVILFVYVMVVMAHWTMWKTGNRVLAAAGGMGVRCAPFSHAVVIVALLGALAAMLGDDLQRPTLFASLGTLAACLGCYGIRRYRQARRPGHPPSPFPTAQGDRS</sequence>
<feature type="transmembrane region" description="Helical" evidence="6">
    <location>
        <begin position="195"/>
        <end position="221"/>
    </location>
</feature>
<feature type="transmembrane region" description="Helical" evidence="6">
    <location>
        <begin position="355"/>
        <end position="378"/>
    </location>
</feature>
<dbReference type="AlphaFoldDB" id="A0A7W4K6X7"/>
<evidence type="ECO:0000259" key="7">
    <source>
        <dbReference type="Pfam" id="PF00324"/>
    </source>
</evidence>
<feature type="transmembrane region" description="Helical" evidence="6">
    <location>
        <begin position="150"/>
        <end position="175"/>
    </location>
</feature>
<keyword evidence="2" id="KW-0813">Transport</keyword>